<keyword evidence="5 8" id="KW-0378">Hydrolase</keyword>
<dbReference type="InterPro" id="IPR029058">
    <property type="entry name" value="AB_hydrolase_fold"/>
</dbReference>
<dbReference type="InterPro" id="IPR011118">
    <property type="entry name" value="Tannase/feruloyl_esterase"/>
</dbReference>
<proteinExistence type="inferred from homology"/>
<dbReference type="Pfam" id="PF07519">
    <property type="entry name" value="Tannase"/>
    <property type="match status" value="1"/>
</dbReference>
<evidence type="ECO:0000256" key="3">
    <source>
        <dbReference type="ARBA" id="ARBA00022723"/>
    </source>
</evidence>
<keyword evidence="6" id="KW-0106">Calcium</keyword>
<keyword evidence="2" id="KW-0719">Serine esterase</keyword>
<evidence type="ECO:0000256" key="6">
    <source>
        <dbReference type="ARBA" id="ARBA00022837"/>
    </source>
</evidence>
<name>A0A4Q2KWM4_9MICO</name>
<dbReference type="GO" id="GO:0052689">
    <property type="term" value="F:carboxylic ester hydrolase activity"/>
    <property type="evidence" value="ECO:0007669"/>
    <property type="project" value="UniProtKB-KW"/>
</dbReference>
<reference evidence="8 9" key="1">
    <citation type="submission" date="2019-01" db="EMBL/GenBank/DDBJ databases">
        <title>Agromyces.</title>
        <authorList>
            <person name="Li J."/>
        </authorList>
    </citation>
    <scope>NUCLEOTIDE SEQUENCE [LARGE SCALE GENOMIC DNA]</scope>
    <source>
        <strain evidence="8 9">DSM 15934</strain>
    </source>
</reference>
<dbReference type="Proteomes" id="UP000293865">
    <property type="component" value="Unassembled WGS sequence"/>
</dbReference>
<dbReference type="SUPFAM" id="SSF53474">
    <property type="entry name" value="alpha/beta-Hydrolases"/>
    <property type="match status" value="1"/>
</dbReference>
<evidence type="ECO:0000256" key="2">
    <source>
        <dbReference type="ARBA" id="ARBA00022487"/>
    </source>
</evidence>
<keyword evidence="9" id="KW-1185">Reference proteome</keyword>
<dbReference type="OrthoDB" id="176867at2"/>
<accession>A0A4Q2KWM4</accession>
<organism evidence="8 9">
    <name type="scientific">Agromyces albus</name>
    <dbReference type="NCBI Taxonomy" id="205332"/>
    <lineage>
        <taxon>Bacteria</taxon>
        <taxon>Bacillati</taxon>
        <taxon>Actinomycetota</taxon>
        <taxon>Actinomycetes</taxon>
        <taxon>Micrococcales</taxon>
        <taxon>Microbacteriaceae</taxon>
        <taxon>Agromyces</taxon>
    </lineage>
</organism>
<evidence type="ECO:0000313" key="8">
    <source>
        <dbReference type="EMBL" id="RXZ68232.1"/>
    </source>
</evidence>
<gene>
    <name evidence="8" type="ORF">ESP51_14555</name>
</gene>
<keyword evidence="4" id="KW-0732">Signal</keyword>
<dbReference type="PANTHER" id="PTHR33938:SF15">
    <property type="entry name" value="FERULOYL ESTERASE B-RELATED"/>
    <property type="match status" value="1"/>
</dbReference>
<keyword evidence="7" id="KW-1015">Disulfide bond</keyword>
<dbReference type="EMBL" id="SDPN01000031">
    <property type="protein sequence ID" value="RXZ68232.1"/>
    <property type="molecule type" value="Genomic_DNA"/>
</dbReference>
<evidence type="ECO:0000313" key="9">
    <source>
        <dbReference type="Proteomes" id="UP000293865"/>
    </source>
</evidence>
<evidence type="ECO:0000256" key="5">
    <source>
        <dbReference type="ARBA" id="ARBA00022801"/>
    </source>
</evidence>
<sequence length="546" mass="57501">MISGAVTAAAAVPAVPPTAIPQLAPAEPGTLGECESLIAFEYGNTVITGAEIIAAGTLSGVEVGEHCLVRGHMNERVSEVDGQTYRIGFEMRLPTDWSGRYLYQANGGLDGNVATALGNAGSESGLKLGFAVISSDAGHPGSMGPTFGIDPQARLDYGYQAVGTLTPMAKALIEAAYGKAPDRSYMTGGSNGGRHTMVGAARYAGQYDGFLAVAPGFNLPQAAVAQIWGAQQWVTVATDAADLNTALTPAERRVIADAILSRCDGLDRLVDGLVQDSVRCQKAFSIDRDVLTCESDRDGTCLTAEQKAVVSAVFAGARTSDGEEIYSSFPFDPGLAQPNWAFWKFFASRSLDPGAVGFIFGTPPDPSIPASPLTADIDALAQSIYATSGIYTESGMEFMTPPDPTRLDTLRERGGKMIVVHGASDGVFSVDDTASWYEELDANYRQQADQFARYFEVPGMGHVRGGPATDQYEGLTALIDWVEFGSAPDRIDARVNPANADVPASWSADLSRPLCPYPSVAQYASGDPDSADSFVCKHSGGGIGRR</sequence>
<evidence type="ECO:0000256" key="1">
    <source>
        <dbReference type="ARBA" id="ARBA00006249"/>
    </source>
</evidence>
<comment type="caution">
    <text evidence="8">The sequence shown here is derived from an EMBL/GenBank/DDBJ whole genome shotgun (WGS) entry which is preliminary data.</text>
</comment>
<dbReference type="AlphaFoldDB" id="A0A4Q2KWM4"/>
<keyword evidence="3" id="KW-0479">Metal-binding</keyword>
<comment type="similarity">
    <text evidence="1">Belongs to the tannase family.</text>
</comment>
<evidence type="ECO:0000256" key="4">
    <source>
        <dbReference type="ARBA" id="ARBA00022729"/>
    </source>
</evidence>
<protein>
    <submittedName>
        <fullName evidence="8">Tannase/feruloyl esterase family alpha/beta hydrolase</fullName>
    </submittedName>
</protein>
<dbReference type="PANTHER" id="PTHR33938">
    <property type="entry name" value="FERULOYL ESTERASE B-RELATED"/>
    <property type="match status" value="1"/>
</dbReference>
<evidence type="ECO:0000256" key="7">
    <source>
        <dbReference type="ARBA" id="ARBA00023157"/>
    </source>
</evidence>
<dbReference type="Gene3D" id="3.40.50.1820">
    <property type="entry name" value="alpha/beta hydrolase"/>
    <property type="match status" value="1"/>
</dbReference>
<dbReference type="GO" id="GO:0046872">
    <property type="term" value="F:metal ion binding"/>
    <property type="evidence" value="ECO:0007669"/>
    <property type="project" value="UniProtKB-KW"/>
</dbReference>